<evidence type="ECO:0000313" key="4">
    <source>
        <dbReference type="EMBL" id="CAB4211302.1"/>
    </source>
</evidence>
<proteinExistence type="predicted"/>
<dbReference type="EMBL" id="LR798456">
    <property type="protein sequence ID" value="CAB5238005.1"/>
    <property type="molecule type" value="Genomic_DNA"/>
</dbReference>
<reference evidence="3" key="1">
    <citation type="submission" date="2020-05" db="EMBL/GenBank/DDBJ databases">
        <authorList>
            <person name="Chiriac C."/>
            <person name="Salcher M."/>
            <person name="Ghai R."/>
            <person name="Kavagutti S V."/>
        </authorList>
    </citation>
    <scope>NUCLEOTIDE SEQUENCE</scope>
</reference>
<evidence type="ECO:0000313" key="1">
    <source>
        <dbReference type="EMBL" id="CAB4176107.1"/>
    </source>
</evidence>
<evidence type="ECO:0000313" key="5">
    <source>
        <dbReference type="EMBL" id="CAB5238005.1"/>
    </source>
</evidence>
<dbReference type="EMBL" id="LR797258">
    <property type="protein sequence ID" value="CAB4198118.1"/>
    <property type="molecule type" value="Genomic_DNA"/>
</dbReference>
<name>A0A6J5RWZ9_9CAUD</name>
<organism evidence="3">
    <name type="scientific">uncultured Caudovirales phage</name>
    <dbReference type="NCBI Taxonomy" id="2100421"/>
    <lineage>
        <taxon>Viruses</taxon>
        <taxon>Duplodnaviria</taxon>
        <taxon>Heunggongvirae</taxon>
        <taxon>Uroviricota</taxon>
        <taxon>Caudoviricetes</taxon>
        <taxon>Peduoviridae</taxon>
        <taxon>Maltschvirus</taxon>
        <taxon>Maltschvirus maltsch</taxon>
    </lineage>
</organism>
<gene>
    <name evidence="2" type="ORF">UFOVP1076_3</name>
    <name evidence="3" type="ORF">UFOVP1314_46</name>
    <name evidence="4" type="ORF">UFOVP1427_24</name>
    <name evidence="5" type="ORF">UFOVP1523_28</name>
    <name evidence="1" type="ORF">UFOVP991_3</name>
</gene>
<accession>A0A6J5RWZ9</accession>
<evidence type="ECO:0000313" key="3">
    <source>
        <dbReference type="EMBL" id="CAB4198118.1"/>
    </source>
</evidence>
<dbReference type="EMBL" id="LR797025">
    <property type="protein sequence ID" value="CAB4182399.1"/>
    <property type="molecule type" value="Genomic_DNA"/>
</dbReference>
<protein>
    <submittedName>
        <fullName evidence="3">Uncharacterized protein</fullName>
    </submittedName>
</protein>
<sequence>MKTLVVFSNFCSLPVFYVLDGDKRHWHGVTVNAGAEDYYSGSEEDYANAEQDINLTLFSPDNDCIQLAATSTELAKALEVAATESGGSFFTAVCGFAL</sequence>
<evidence type="ECO:0000313" key="2">
    <source>
        <dbReference type="EMBL" id="CAB4182399.1"/>
    </source>
</evidence>
<dbReference type="EMBL" id="LR797371">
    <property type="protein sequence ID" value="CAB4211302.1"/>
    <property type="molecule type" value="Genomic_DNA"/>
</dbReference>
<dbReference type="EMBL" id="LR796941">
    <property type="protein sequence ID" value="CAB4176107.1"/>
    <property type="molecule type" value="Genomic_DNA"/>
</dbReference>